<evidence type="ECO:0000256" key="8">
    <source>
        <dbReference type="ARBA" id="ARBA00023204"/>
    </source>
</evidence>
<sequence>MKQLTFNEKYTLIQPNSLSSYITAVVTTGIFCRAFCRAKKPKAENVVFYDTPNDAIKAGFRPCKICKPMEVQGKTPDYIEKIIWQLQNDPYLKIKDYDLRKQGIEPNRIRRWFKVNHNMTFHAYQRMLRINKAYNQIKGGNSITNTAFGLGYESLSGFNQGWKNIFGSSDKHTEKTVINIIRFPTKIGTMFACATTQGLCLLEFSDRRMLETEFKDLCNRLNGVILPGSNQYLDLVQTQVTEYLDGRRKKFDLDLHMVGTDFQQQVWHTLLKIPYGKTWSYKYEAKILGKPNAIRAVASANGCNKIGLMVPCHRVIATDGSLGGYGGGLDRKQFLLDLEKND</sequence>
<dbReference type="SUPFAM" id="SSF46767">
    <property type="entry name" value="Methylated DNA-protein cysteine methyltransferase, C-terminal domain"/>
    <property type="match status" value="1"/>
</dbReference>
<dbReference type="Pfam" id="PF02805">
    <property type="entry name" value="Ada_Zn_binding"/>
    <property type="match status" value="1"/>
</dbReference>
<dbReference type="Gene3D" id="3.30.160.70">
    <property type="entry name" value="Methylated DNA-protein cysteine methyltransferase domain"/>
    <property type="match status" value="1"/>
</dbReference>
<dbReference type="GO" id="GO:0032259">
    <property type="term" value="P:methylation"/>
    <property type="evidence" value="ECO:0007669"/>
    <property type="project" value="UniProtKB-KW"/>
</dbReference>
<dbReference type="NCBIfam" id="TIGR00589">
    <property type="entry name" value="ogt"/>
    <property type="match status" value="1"/>
</dbReference>
<dbReference type="InterPro" id="IPR016221">
    <property type="entry name" value="Bifunct_regulatory_prot_Ada"/>
</dbReference>
<feature type="active site" description="Nucleophile; methyl group acceptor from methylphosphotriester" evidence="10">
    <location>
        <position position="32"/>
    </location>
</feature>
<dbReference type="Pfam" id="PF01035">
    <property type="entry name" value="DNA_binding_1"/>
    <property type="match status" value="1"/>
</dbReference>
<dbReference type="GO" id="GO:0006281">
    <property type="term" value="P:DNA repair"/>
    <property type="evidence" value="ECO:0007669"/>
    <property type="project" value="UniProtKB-KW"/>
</dbReference>
<dbReference type="GO" id="GO:0008270">
    <property type="term" value="F:zinc ion binding"/>
    <property type="evidence" value="ECO:0007669"/>
    <property type="project" value="InterPro"/>
</dbReference>
<feature type="binding site" evidence="12">
    <location>
        <position position="32"/>
    </location>
    <ligand>
        <name>Zn(2+)</name>
        <dbReference type="ChEBI" id="CHEBI:29105"/>
    </ligand>
</feature>
<evidence type="ECO:0000256" key="10">
    <source>
        <dbReference type="PIRSR" id="PIRSR000409-1"/>
    </source>
</evidence>
<dbReference type="PANTHER" id="PTHR10815">
    <property type="entry name" value="METHYLATED-DNA--PROTEIN-CYSTEINE METHYLTRANSFERASE"/>
    <property type="match status" value="1"/>
</dbReference>
<evidence type="ECO:0000313" key="15">
    <source>
        <dbReference type="EMBL" id="OIR25277.1"/>
    </source>
</evidence>
<keyword evidence="11" id="KW-0862">Zinc</keyword>
<keyword evidence="6" id="KW-0227">DNA damage</keyword>
<feature type="domain" description="HTH araC/xylS-type" evidence="13">
    <location>
        <begin position="103"/>
        <end position="176"/>
    </location>
</feature>
<dbReference type="PROSITE" id="PS00374">
    <property type="entry name" value="MGMT"/>
    <property type="match status" value="1"/>
</dbReference>
<dbReference type="KEGG" id="bthg:MS2017_0509"/>
<dbReference type="InterPro" id="IPR018060">
    <property type="entry name" value="HTH_AraC"/>
</dbReference>
<feature type="active site" description="Nucleophile; methyl group acceptor from either O6-methylguanine or O4-methylthymine" evidence="10">
    <location>
        <position position="312"/>
    </location>
</feature>
<dbReference type="Pfam" id="PF12833">
    <property type="entry name" value="HTH_18"/>
    <property type="match status" value="1"/>
</dbReference>
<dbReference type="FunFam" id="1.10.10.10:FF:000214">
    <property type="entry name" value="Methylated-DNA--protein-cysteine methyltransferase"/>
    <property type="match status" value="1"/>
</dbReference>
<dbReference type="SUPFAM" id="SSF53155">
    <property type="entry name" value="Methylated DNA-protein cysteine methyltransferase domain"/>
    <property type="match status" value="1"/>
</dbReference>
<organism evidence="15 16">
    <name type="scientific">Bathymodiolus thermophilus thioautotrophic gill symbiont</name>
    <dbReference type="NCBI Taxonomy" id="2360"/>
    <lineage>
        <taxon>Bacteria</taxon>
        <taxon>Pseudomonadati</taxon>
        <taxon>Pseudomonadota</taxon>
        <taxon>Gammaproteobacteria</taxon>
        <taxon>sulfur-oxidizing symbionts</taxon>
    </lineage>
</organism>
<evidence type="ECO:0000256" key="7">
    <source>
        <dbReference type="ARBA" id="ARBA00023159"/>
    </source>
</evidence>
<dbReference type="InterPro" id="IPR036217">
    <property type="entry name" value="MethylDNA_cys_MeTrfase_DNAb"/>
</dbReference>
<dbReference type="PROSITE" id="PS01124">
    <property type="entry name" value="HTH_ARAC_FAMILY_2"/>
    <property type="match status" value="1"/>
</dbReference>
<keyword evidence="7" id="KW-0010">Activator</keyword>
<dbReference type="SMART" id="SM00342">
    <property type="entry name" value="HTH_ARAC"/>
    <property type="match status" value="1"/>
</dbReference>
<evidence type="ECO:0000256" key="4">
    <source>
        <dbReference type="ARBA" id="ARBA00022603"/>
    </source>
</evidence>
<dbReference type="Gene3D" id="1.10.10.10">
    <property type="entry name" value="Winged helix-like DNA-binding domain superfamily/Winged helix DNA-binding domain"/>
    <property type="match status" value="1"/>
</dbReference>
<dbReference type="InterPro" id="IPR036388">
    <property type="entry name" value="WH-like_DNA-bd_sf"/>
</dbReference>
<dbReference type="PANTHER" id="PTHR10815:SF5">
    <property type="entry name" value="METHYLATED-DNA--PROTEIN-CYSTEINE METHYLTRANSFERASE"/>
    <property type="match status" value="1"/>
</dbReference>
<dbReference type="EMBL" id="MIQH01000365">
    <property type="protein sequence ID" value="OIR25277.1"/>
    <property type="molecule type" value="Genomic_DNA"/>
</dbReference>
<feature type="binding site" evidence="11">
    <location>
        <position position="39"/>
    </location>
    <ligand>
        <name>DNA</name>
        <dbReference type="ChEBI" id="CHEBI:16991"/>
    </ligand>
</feature>
<dbReference type="InterPro" id="IPR014048">
    <property type="entry name" value="MethylDNA_cys_MeTrfase_DNA-bd"/>
</dbReference>
<comment type="cofactor">
    <cofactor evidence="11">
        <name>Zn(2+)</name>
        <dbReference type="ChEBI" id="CHEBI:29105"/>
    </cofactor>
    <text evidence="11">Binds 1 zinc ion per subunit.</text>
</comment>
<feature type="binding site" evidence="12">
    <location>
        <position position="63"/>
    </location>
    <ligand>
        <name>Zn(2+)</name>
        <dbReference type="ChEBI" id="CHEBI:29105"/>
    </ligand>
</feature>
<dbReference type="AlphaFoldDB" id="A0A1J5UH95"/>
<dbReference type="GO" id="GO:0003908">
    <property type="term" value="F:methylated-DNA-[protein]-cysteine S-methyltransferase activity"/>
    <property type="evidence" value="ECO:0007669"/>
    <property type="project" value="UniProtKB-EC"/>
</dbReference>
<keyword evidence="11" id="KW-0479">Metal-binding</keyword>
<dbReference type="InterPro" id="IPR036631">
    <property type="entry name" value="MGMT_N_sf"/>
</dbReference>
<evidence type="ECO:0000313" key="17">
    <source>
        <dbReference type="Proteomes" id="UP000278334"/>
    </source>
</evidence>
<keyword evidence="5" id="KW-0808">Transferase</keyword>
<dbReference type="Gene3D" id="1.10.10.60">
    <property type="entry name" value="Homeodomain-like"/>
    <property type="match status" value="1"/>
</dbReference>
<dbReference type="SUPFAM" id="SSF57884">
    <property type="entry name" value="Ada DNA repair protein, N-terminal domain (N-Ada 10)"/>
    <property type="match status" value="1"/>
</dbReference>
<evidence type="ECO:0000256" key="2">
    <source>
        <dbReference type="ARBA" id="ARBA00008711"/>
    </source>
</evidence>
<dbReference type="PIRSF" id="PIRSF000409">
    <property type="entry name" value="Ada"/>
    <property type="match status" value="1"/>
</dbReference>
<evidence type="ECO:0000256" key="6">
    <source>
        <dbReference type="ARBA" id="ARBA00022763"/>
    </source>
</evidence>
<evidence type="ECO:0000313" key="14">
    <source>
        <dbReference type="EMBL" id="AYQ56249.1"/>
    </source>
</evidence>
<gene>
    <name evidence="15" type="ORF">BGC33_13055</name>
    <name evidence="14" type="ORF">MS2017_0509</name>
</gene>
<reference evidence="16" key="1">
    <citation type="submission" date="2016-09" db="EMBL/GenBank/DDBJ databases">
        <title>Genome Sequence of Bathymodiolus thermophilus sulfur-oxidizing gill endosymbiont.</title>
        <authorList>
            <person name="Ponnudurai R."/>
            <person name="Kleiner M."/>
            <person name="Sayavedra L."/>
            <person name="Thuermer A."/>
            <person name="Felbeck H."/>
            <person name="Schlueter R."/>
            <person name="Schweder T."/>
            <person name="Markert S."/>
        </authorList>
    </citation>
    <scope>NUCLEOTIDE SEQUENCE [LARGE SCALE GENOMIC DNA]</scope>
    <source>
        <strain evidence="16">BAT/CrabSpa'14</strain>
    </source>
</reference>
<dbReference type="GO" id="GO:0003700">
    <property type="term" value="F:DNA-binding transcription factor activity"/>
    <property type="evidence" value="ECO:0007669"/>
    <property type="project" value="InterPro"/>
</dbReference>
<evidence type="ECO:0000259" key="13">
    <source>
        <dbReference type="PROSITE" id="PS01124"/>
    </source>
</evidence>
<comment type="catalytic activity">
    <reaction evidence="9">
        <text>a 6-O-methyl-2'-deoxyguanosine in DNA + L-cysteinyl-[protein] = S-methyl-L-cysteinyl-[protein] + a 2'-deoxyguanosine in DNA</text>
        <dbReference type="Rhea" id="RHEA:24000"/>
        <dbReference type="Rhea" id="RHEA-COMP:10131"/>
        <dbReference type="Rhea" id="RHEA-COMP:10132"/>
        <dbReference type="Rhea" id="RHEA-COMP:11367"/>
        <dbReference type="Rhea" id="RHEA-COMP:11368"/>
        <dbReference type="ChEBI" id="CHEBI:29950"/>
        <dbReference type="ChEBI" id="CHEBI:82612"/>
        <dbReference type="ChEBI" id="CHEBI:85445"/>
        <dbReference type="ChEBI" id="CHEBI:85448"/>
        <dbReference type="EC" id="2.1.1.63"/>
    </reaction>
</comment>
<evidence type="ECO:0000256" key="12">
    <source>
        <dbReference type="PIRSR" id="PIRSR000409-3"/>
    </source>
</evidence>
<protein>
    <recommendedName>
        <fullName evidence="3">methylated-DNA--[protein]-cysteine S-methyltransferase</fullName>
        <ecNumber evidence="3">2.1.1.63</ecNumber>
    </recommendedName>
</protein>
<keyword evidence="4" id="KW-0489">Methyltransferase</keyword>
<dbReference type="Proteomes" id="UP000182798">
    <property type="component" value="Unassembled WGS sequence"/>
</dbReference>
<dbReference type="GO" id="GO:0043565">
    <property type="term" value="F:sequence-specific DNA binding"/>
    <property type="evidence" value="ECO:0007669"/>
    <property type="project" value="InterPro"/>
</dbReference>
<feature type="binding site" evidence="12">
    <location>
        <position position="66"/>
    </location>
    <ligand>
        <name>Zn(2+)</name>
        <dbReference type="ChEBI" id="CHEBI:29105"/>
    </ligand>
</feature>
<evidence type="ECO:0000313" key="16">
    <source>
        <dbReference type="Proteomes" id="UP000182798"/>
    </source>
</evidence>
<evidence type="ECO:0000256" key="1">
    <source>
        <dbReference type="ARBA" id="ARBA00001286"/>
    </source>
</evidence>
<dbReference type="RefSeq" id="WP_071563683.1">
    <property type="nucleotide sequence ID" value="NZ_CAESAR020000145.1"/>
</dbReference>
<name>A0A1J5UH95_9GAMM</name>
<feature type="binding site" evidence="11">
    <location>
        <position position="61"/>
    </location>
    <ligand>
        <name>DNA</name>
        <dbReference type="ChEBI" id="CHEBI:16991"/>
    </ligand>
</feature>
<feature type="binding site" evidence="12">
    <location>
        <position position="36"/>
    </location>
    <ligand>
        <name>Zn(2+)</name>
        <dbReference type="ChEBI" id="CHEBI:29105"/>
    </ligand>
</feature>
<comment type="catalytic activity">
    <reaction evidence="1">
        <text>a 4-O-methyl-thymidine in DNA + L-cysteinyl-[protein] = a thymidine in DNA + S-methyl-L-cysteinyl-[protein]</text>
        <dbReference type="Rhea" id="RHEA:53428"/>
        <dbReference type="Rhea" id="RHEA-COMP:10131"/>
        <dbReference type="Rhea" id="RHEA-COMP:10132"/>
        <dbReference type="Rhea" id="RHEA-COMP:13555"/>
        <dbReference type="Rhea" id="RHEA-COMP:13556"/>
        <dbReference type="ChEBI" id="CHEBI:29950"/>
        <dbReference type="ChEBI" id="CHEBI:82612"/>
        <dbReference type="ChEBI" id="CHEBI:137386"/>
        <dbReference type="ChEBI" id="CHEBI:137387"/>
        <dbReference type="EC" id="2.1.1.63"/>
    </reaction>
</comment>
<evidence type="ECO:0000256" key="5">
    <source>
        <dbReference type="ARBA" id="ARBA00022679"/>
    </source>
</evidence>
<proteinExistence type="inferred from homology"/>
<feature type="binding site" evidence="11">
    <location>
        <position position="28"/>
    </location>
    <ligand>
        <name>DNA</name>
        <dbReference type="ChEBI" id="CHEBI:16991"/>
    </ligand>
</feature>
<dbReference type="InterPro" id="IPR035451">
    <property type="entry name" value="Ada-like_dom_sf"/>
</dbReference>
<reference evidence="15" key="2">
    <citation type="journal article" date="2017" name="Stand. Genomic Sci.">
        <title>Genome sequence of the sulfur-oxidizing Bathymodiolus thermophilus gill endosymbiont.</title>
        <authorList>
            <person name="Ponnudurai R."/>
            <person name="Sayavedra L."/>
            <person name="Kleiner M."/>
            <person name="Heiden S.E."/>
            <person name="Thurmer A."/>
            <person name="Felbeck H."/>
            <person name="Schluter R."/>
            <person name="Sievert S.M."/>
            <person name="Daniel R."/>
            <person name="Schweder T."/>
            <person name="Markert S."/>
        </authorList>
    </citation>
    <scope>NUCLEOTIDE SEQUENCE</scope>
    <source>
        <strain evidence="15">BAT/CrabSpa'14</strain>
    </source>
</reference>
<dbReference type="InterPro" id="IPR001497">
    <property type="entry name" value="MethylDNA_cys_MeTrfase_AS"/>
</dbReference>
<dbReference type="EC" id="2.1.1.63" evidence="3"/>
<dbReference type="OrthoDB" id="9802228at2"/>
<evidence type="ECO:0000256" key="11">
    <source>
        <dbReference type="PIRSR" id="PIRSR000409-2"/>
    </source>
</evidence>
<evidence type="ECO:0000256" key="9">
    <source>
        <dbReference type="ARBA" id="ARBA00049348"/>
    </source>
</evidence>
<keyword evidence="8" id="KW-0234">DNA repair</keyword>
<accession>A0A1J5UH95</accession>
<reference evidence="14 17" key="3">
    <citation type="submission" date="2017-11" db="EMBL/GenBank/DDBJ databases">
        <title>Genome sequence of the bacterial symbiont EPR9N from a vent mussel Bathymodiolus thermophilus.</title>
        <authorList>
            <person name="Won Y.-J."/>
        </authorList>
    </citation>
    <scope>NUCLEOTIDE SEQUENCE [LARGE SCALE GENOMIC DNA]</scope>
    <source>
        <strain evidence="14 17">EPR9N</strain>
    </source>
</reference>
<evidence type="ECO:0000256" key="3">
    <source>
        <dbReference type="ARBA" id="ARBA00011918"/>
    </source>
</evidence>
<dbReference type="Proteomes" id="UP000278334">
    <property type="component" value="Chromosome"/>
</dbReference>
<comment type="similarity">
    <text evidence="2">Belongs to the MGMT family.</text>
</comment>
<feature type="binding site" evidence="11">
    <location>
        <position position="37"/>
    </location>
    <ligand>
        <name>DNA</name>
        <dbReference type="ChEBI" id="CHEBI:16991"/>
    </ligand>
</feature>
<dbReference type="EMBL" id="CP024634">
    <property type="protein sequence ID" value="AYQ56249.1"/>
    <property type="molecule type" value="Genomic_DNA"/>
</dbReference>
<dbReference type="Gene3D" id="3.40.10.10">
    <property type="entry name" value="DNA Methylphosphotriester Repair Domain"/>
    <property type="match status" value="1"/>
</dbReference>
<dbReference type="InterPro" id="IPR004026">
    <property type="entry name" value="Ada_DNA_repair_Zn-bd"/>
</dbReference>
<dbReference type="CDD" id="cd06445">
    <property type="entry name" value="ATase"/>
    <property type="match status" value="1"/>
</dbReference>